<dbReference type="Gene3D" id="1.25.40.10">
    <property type="entry name" value="Tetratricopeptide repeat domain"/>
    <property type="match status" value="1"/>
</dbReference>
<dbReference type="Pfam" id="PF13525">
    <property type="entry name" value="YfiO"/>
    <property type="match status" value="1"/>
</dbReference>
<dbReference type="HAMAP" id="MF_02066">
    <property type="entry name" value="CpoB"/>
    <property type="match status" value="1"/>
</dbReference>
<dbReference type="OrthoDB" id="13540at2"/>
<name>A0A0M5ISB3_9BACT</name>
<gene>
    <name evidence="4" type="ORF">DSOUD_3560</name>
</gene>
<accession>A0A0M5ISB3</accession>
<evidence type="ECO:0000313" key="5">
    <source>
        <dbReference type="Proteomes" id="UP000057158"/>
    </source>
</evidence>
<dbReference type="NCBIfam" id="TIGR02795">
    <property type="entry name" value="tol_pal_ybgF"/>
    <property type="match status" value="1"/>
</dbReference>
<dbReference type="PATRIC" id="fig|1603606.3.peg.3835"/>
<dbReference type="EMBL" id="CP010802">
    <property type="protein sequence ID" value="ALC18274.1"/>
    <property type="molecule type" value="Genomic_DNA"/>
</dbReference>
<dbReference type="InterPro" id="IPR014162">
    <property type="entry name" value="CpoB_C"/>
</dbReference>
<keyword evidence="2" id="KW-0175">Coiled coil</keyword>
<sequence length="260" mass="29044">MLAAGLLGILSGCIPTQNELRLERDLEEMKRRLAAVERDLSAQRSAGPDDRLLQMARSQADLQAGVDALRVELQSVGGRFEDMTRKQRELHDDLSMVREDLGLKVGAIEARIDRLEKRSSSQSLNAETLSPQGDSAAALYEQGLDLIQKKSAFAEGRKLLQDFVKRYPKDPLAVNAQYWVGESYYGEKKYEDAILQFQEVIQQYGDHPKVAAALLKQGLAFKALGDDKNSRLILQKVVDTFPLSDEAKKARERLAEGRGK</sequence>
<dbReference type="InterPro" id="IPR011990">
    <property type="entry name" value="TPR-like_helical_dom_sf"/>
</dbReference>
<dbReference type="AlphaFoldDB" id="A0A0M5ISB3"/>
<protein>
    <submittedName>
        <fullName evidence="4">TPR domain-containing lipoprotein</fullName>
    </submittedName>
</protein>
<reference evidence="4 5" key="1">
    <citation type="submission" date="2015-07" db="EMBL/GenBank/DDBJ databases">
        <title>Isolation and Genomic Characterization of a Novel Halophilic Metal-Reducing Deltaproteobacterium from the Deep Subsurface.</title>
        <authorList>
            <person name="Badalamenti J.P."/>
            <person name="Summers Z.M."/>
            <person name="Gralnick J.A."/>
            <person name="Bond D.R."/>
        </authorList>
    </citation>
    <scope>NUCLEOTIDE SEQUENCE [LARGE SCALE GENOMIC DNA]</scope>
    <source>
        <strain evidence="4 5">WTL</strain>
    </source>
</reference>
<evidence type="ECO:0000313" key="4">
    <source>
        <dbReference type="EMBL" id="ALC18274.1"/>
    </source>
</evidence>
<feature type="coiled-coil region" evidence="2">
    <location>
        <begin position="19"/>
        <end position="46"/>
    </location>
</feature>
<proteinExistence type="inferred from homology"/>
<organism evidence="4 5">
    <name type="scientific">Desulfuromonas soudanensis</name>
    <dbReference type="NCBI Taxonomy" id="1603606"/>
    <lineage>
        <taxon>Bacteria</taxon>
        <taxon>Pseudomonadati</taxon>
        <taxon>Thermodesulfobacteriota</taxon>
        <taxon>Desulfuromonadia</taxon>
        <taxon>Desulfuromonadales</taxon>
        <taxon>Desulfuromonadaceae</taxon>
        <taxon>Desulfuromonas</taxon>
    </lineage>
</organism>
<dbReference type="STRING" id="1603606.DSOUD_3560"/>
<dbReference type="GO" id="GO:0051301">
    <property type="term" value="P:cell division"/>
    <property type="evidence" value="ECO:0007669"/>
    <property type="project" value="InterPro"/>
</dbReference>
<dbReference type="RefSeq" id="WP_053552202.1">
    <property type="nucleotide sequence ID" value="NZ_CP010802.1"/>
</dbReference>
<feature type="domain" description="Outer membrane lipoprotein BamD-like" evidence="3">
    <location>
        <begin position="135"/>
        <end position="228"/>
    </location>
</feature>
<evidence type="ECO:0000256" key="2">
    <source>
        <dbReference type="SAM" id="Coils"/>
    </source>
</evidence>
<keyword evidence="5" id="KW-1185">Reference proteome</keyword>
<keyword evidence="4" id="KW-0449">Lipoprotein</keyword>
<evidence type="ECO:0000259" key="3">
    <source>
        <dbReference type="Pfam" id="PF13525"/>
    </source>
</evidence>
<dbReference type="SUPFAM" id="SSF48452">
    <property type="entry name" value="TPR-like"/>
    <property type="match status" value="1"/>
</dbReference>
<evidence type="ECO:0000256" key="1">
    <source>
        <dbReference type="ARBA" id="ARBA00022729"/>
    </source>
</evidence>
<dbReference type="InterPro" id="IPR034706">
    <property type="entry name" value="CpoB"/>
</dbReference>
<keyword evidence="1" id="KW-0732">Signal</keyword>
<dbReference type="Proteomes" id="UP000057158">
    <property type="component" value="Chromosome"/>
</dbReference>
<dbReference type="KEGG" id="des:DSOUD_3560"/>
<dbReference type="InterPro" id="IPR039565">
    <property type="entry name" value="BamD-like"/>
</dbReference>